<gene>
    <name evidence="1" type="ORF">GCM10007891_14710</name>
</gene>
<reference evidence="1" key="2">
    <citation type="submission" date="2023-01" db="EMBL/GenBank/DDBJ databases">
        <title>Draft genome sequence of Methylophaga thalassica strain NBRC 102424.</title>
        <authorList>
            <person name="Sun Q."/>
            <person name="Mori K."/>
        </authorList>
    </citation>
    <scope>NUCLEOTIDE SEQUENCE</scope>
    <source>
        <strain evidence="1">NBRC 102424</strain>
    </source>
</reference>
<dbReference type="EMBL" id="BSND01000005">
    <property type="protein sequence ID" value="GLP99617.1"/>
    <property type="molecule type" value="Genomic_DNA"/>
</dbReference>
<protein>
    <submittedName>
        <fullName evidence="1">Uncharacterized protein</fullName>
    </submittedName>
</protein>
<evidence type="ECO:0000313" key="1">
    <source>
        <dbReference type="EMBL" id="GLP99617.1"/>
    </source>
</evidence>
<sequence length="164" mass="19153">MDTFIGGNPLNRSSDNTPIYTQPRFIPPSSPFEMFPRIKETDVSAFIEHLYFLTMEKNGFSYFYPNLSTGTNLCRFEWHYEYRNNPYELRIGLSFIVSNSCISDARYFIIPHEHYKNRDSTEASYTIEKDINNRECPQALIYLTSVTPESDCISSEAISEFVFM</sequence>
<name>A0ABQ5TTX5_9GAMM</name>
<keyword evidence="2" id="KW-1185">Reference proteome</keyword>
<dbReference type="Proteomes" id="UP001161423">
    <property type="component" value="Unassembled WGS sequence"/>
</dbReference>
<accession>A0ABQ5TTX5</accession>
<proteinExistence type="predicted"/>
<organism evidence="1 2">
    <name type="scientific">Methylophaga thalassica</name>
    <dbReference type="NCBI Taxonomy" id="40223"/>
    <lineage>
        <taxon>Bacteria</taxon>
        <taxon>Pseudomonadati</taxon>
        <taxon>Pseudomonadota</taxon>
        <taxon>Gammaproteobacteria</taxon>
        <taxon>Thiotrichales</taxon>
        <taxon>Piscirickettsiaceae</taxon>
        <taxon>Methylophaga</taxon>
    </lineage>
</organism>
<reference evidence="1" key="1">
    <citation type="journal article" date="2014" name="Int. J. Syst. Evol. Microbiol.">
        <title>Complete genome of a new Firmicutes species belonging to the dominant human colonic microbiota ('Ruminococcus bicirculans') reveals two chromosomes and a selective capacity to utilize plant glucans.</title>
        <authorList>
            <consortium name="NISC Comparative Sequencing Program"/>
            <person name="Wegmann U."/>
            <person name="Louis P."/>
            <person name="Goesmann A."/>
            <person name="Henrissat B."/>
            <person name="Duncan S.H."/>
            <person name="Flint H.J."/>
        </authorList>
    </citation>
    <scope>NUCLEOTIDE SEQUENCE</scope>
    <source>
        <strain evidence="1">NBRC 102424</strain>
    </source>
</reference>
<comment type="caution">
    <text evidence="1">The sequence shown here is derived from an EMBL/GenBank/DDBJ whole genome shotgun (WGS) entry which is preliminary data.</text>
</comment>
<evidence type="ECO:0000313" key="2">
    <source>
        <dbReference type="Proteomes" id="UP001161423"/>
    </source>
</evidence>